<dbReference type="InterPro" id="IPR052400">
    <property type="entry name" value="Zn2-C6_fungal_TF"/>
</dbReference>
<dbReference type="Pfam" id="PF11951">
    <property type="entry name" value="Fungal_trans_2"/>
    <property type="match status" value="1"/>
</dbReference>
<dbReference type="AlphaFoldDB" id="A0A370TGE7"/>
<reference evidence="3 4" key="1">
    <citation type="journal article" date="2018" name="IMA Fungus">
        <title>IMA Genome-F 9: Draft genome sequence of Annulohypoxylon stygium, Aspergillus mulundensis, Berkeleyomyces basicola (syn. Thielaviopsis basicola), Ceratocystis smalleyi, two Cercospora beticola strains, Coleophoma cylindrospora, Fusarium fracticaudum, Phialophora cf. hyalina, and Morchella septimelata.</title>
        <authorList>
            <person name="Wingfield B.D."/>
            <person name="Bills G.F."/>
            <person name="Dong Y."/>
            <person name="Huang W."/>
            <person name="Nel W.J."/>
            <person name="Swalarsk-Parry B.S."/>
            <person name="Vaghefi N."/>
            <person name="Wilken P.M."/>
            <person name="An Z."/>
            <person name="de Beer Z.W."/>
            <person name="De Vos L."/>
            <person name="Chen L."/>
            <person name="Duong T.A."/>
            <person name="Gao Y."/>
            <person name="Hammerbacher A."/>
            <person name="Kikkert J.R."/>
            <person name="Li Y."/>
            <person name="Li H."/>
            <person name="Li K."/>
            <person name="Li Q."/>
            <person name="Liu X."/>
            <person name="Ma X."/>
            <person name="Naidoo K."/>
            <person name="Pethybridge S.J."/>
            <person name="Sun J."/>
            <person name="Steenkamp E.T."/>
            <person name="van der Nest M.A."/>
            <person name="van Wyk S."/>
            <person name="Wingfield M.J."/>
            <person name="Xiong C."/>
            <person name="Yue Q."/>
            <person name="Zhang X."/>
        </authorList>
    </citation>
    <scope>NUCLEOTIDE SEQUENCE [LARGE SCALE GENOMIC DNA]</scope>
    <source>
        <strain evidence="3 4">BP 5553</strain>
    </source>
</reference>
<dbReference type="GO" id="GO:0003677">
    <property type="term" value="F:DNA binding"/>
    <property type="evidence" value="ECO:0007669"/>
    <property type="project" value="UniProtKB-KW"/>
</dbReference>
<evidence type="ECO:0000313" key="4">
    <source>
        <dbReference type="Proteomes" id="UP000254866"/>
    </source>
</evidence>
<evidence type="ECO:0000256" key="1">
    <source>
        <dbReference type="SAM" id="MobiDB-lite"/>
    </source>
</evidence>
<feature type="transmembrane region" description="Helical" evidence="2">
    <location>
        <begin position="286"/>
        <end position="306"/>
    </location>
</feature>
<dbReference type="InterPro" id="IPR021858">
    <property type="entry name" value="Fun_TF"/>
</dbReference>
<keyword evidence="2" id="KW-0472">Membrane</keyword>
<feature type="compositionally biased region" description="Low complexity" evidence="1">
    <location>
        <begin position="1"/>
        <end position="13"/>
    </location>
</feature>
<dbReference type="Proteomes" id="UP000254866">
    <property type="component" value="Unassembled WGS sequence"/>
</dbReference>
<name>A0A370TGE7_9HELO</name>
<dbReference type="STRING" id="2656787.A0A370TGE7"/>
<comment type="caution">
    <text evidence="3">The sequence shown here is derived from an EMBL/GenBank/DDBJ whole genome shotgun (WGS) entry which is preliminary data.</text>
</comment>
<protein>
    <submittedName>
        <fullName evidence="3">Zn2 DNA-binding protein</fullName>
    </submittedName>
</protein>
<keyword evidence="2" id="KW-1133">Transmembrane helix</keyword>
<dbReference type="PANTHER" id="PTHR47657:SF7">
    <property type="entry name" value="STEROL REGULATORY ELEMENT-BINDING PROTEIN ECM22"/>
    <property type="match status" value="1"/>
</dbReference>
<keyword evidence="2" id="KW-0812">Transmembrane</keyword>
<evidence type="ECO:0000313" key="3">
    <source>
        <dbReference type="EMBL" id="RDL33961.1"/>
    </source>
</evidence>
<gene>
    <name evidence="3" type="ORF">BP5553_08329</name>
</gene>
<dbReference type="PANTHER" id="PTHR47657">
    <property type="entry name" value="STEROL REGULATORY ELEMENT-BINDING PROTEIN ECM22"/>
    <property type="match status" value="1"/>
</dbReference>
<dbReference type="RefSeq" id="XP_031867243.1">
    <property type="nucleotide sequence ID" value="XM_032016952.1"/>
</dbReference>
<feature type="region of interest" description="Disordered" evidence="1">
    <location>
        <begin position="1"/>
        <end position="26"/>
    </location>
</feature>
<dbReference type="GeneID" id="43601178"/>
<organism evidence="3 4">
    <name type="scientific">Venustampulla echinocandica</name>
    <dbReference type="NCBI Taxonomy" id="2656787"/>
    <lineage>
        <taxon>Eukaryota</taxon>
        <taxon>Fungi</taxon>
        <taxon>Dikarya</taxon>
        <taxon>Ascomycota</taxon>
        <taxon>Pezizomycotina</taxon>
        <taxon>Leotiomycetes</taxon>
        <taxon>Helotiales</taxon>
        <taxon>Pleuroascaceae</taxon>
        <taxon>Venustampulla</taxon>
    </lineage>
</organism>
<evidence type="ECO:0000256" key="2">
    <source>
        <dbReference type="SAM" id="Phobius"/>
    </source>
</evidence>
<keyword evidence="4" id="KW-1185">Reference proteome</keyword>
<dbReference type="OrthoDB" id="3546279at2759"/>
<sequence>MPSPLSSSSIIEEVQASRNSSEEVQNPPELWTLTRAPRPTIIASAGDLSLRDLRLMHHWSTFTWNTLTVGDEANRILLVTVPQLAFESEYLLYCILGISSHHLEHVDPTSRDNRASTAIYRVKALKAFREVLARGDNPTLNWEAALMMSSLLLALCSMGTQKGEGDFTIISWLTLFRGLKATMMIRGPEALMMTSVSPVFRRILTELHIGPIIPKILLSLLQGVPELDPDFQYLESYYQALNVLGSLYASLAQDGLAPALVMRVIAWPTYLTEDFVNCAKEKRPRALIILAYFLVFFNLAEGLWWMDRMGDTDIKAIAETVGTEWLLYLSVPLEATTTRNAEEVARLLLRELT</sequence>
<accession>A0A370TGE7</accession>
<keyword evidence="3" id="KW-0238">DNA-binding</keyword>
<dbReference type="EMBL" id="NPIC01000008">
    <property type="protein sequence ID" value="RDL33961.1"/>
    <property type="molecule type" value="Genomic_DNA"/>
</dbReference>
<dbReference type="GO" id="GO:0000981">
    <property type="term" value="F:DNA-binding transcription factor activity, RNA polymerase II-specific"/>
    <property type="evidence" value="ECO:0007669"/>
    <property type="project" value="TreeGrafter"/>
</dbReference>
<proteinExistence type="predicted"/>